<keyword evidence="2" id="KW-1185">Reference proteome</keyword>
<reference evidence="1" key="1">
    <citation type="submission" date="2018-02" db="EMBL/GenBank/DDBJ databases">
        <title>The genomes of Aspergillus section Nigri reveals drivers in fungal speciation.</title>
        <authorList>
            <consortium name="DOE Joint Genome Institute"/>
            <person name="Vesth T.C."/>
            <person name="Nybo J."/>
            <person name="Theobald S."/>
            <person name="Brandl J."/>
            <person name="Frisvad J.C."/>
            <person name="Nielsen K.F."/>
            <person name="Lyhne E.K."/>
            <person name="Kogle M.E."/>
            <person name="Kuo A."/>
            <person name="Riley R."/>
            <person name="Clum A."/>
            <person name="Nolan M."/>
            <person name="Lipzen A."/>
            <person name="Salamov A."/>
            <person name="Henrissat B."/>
            <person name="Wiebenga A."/>
            <person name="De vries R.P."/>
            <person name="Grigoriev I.V."/>
            <person name="Mortensen U.H."/>
            <person name="Andersen M.R."/>
            <person name="Baker S.E."/>
        </authorList>
    </citation>
    <scope>NUCLEOTIDE SEQUENCE</scope>
    <source>
        <strain evidence="1">CBS 121060</strain>
    </source>
</reference>
<organism evidence="1 2">
    <name type="scientific">Aspergillus aculeatinus CBS 121060</name>
    <dbReference type="NCBI Taxonomy" id="1448322"/>
    <lineage>
        <taxon>Eukaryota</taxon>
        <taxon>Fungi</taxon>
        <taxon>Dikarya</taxon>
        <taxon>Ascomycota</taxon>
        <taxon>Pezizomycotina</taxon>
        <taxon>Eurotiomycetes</taxon>
        <taxon>Eurotiomycetidae</taxon>
        <taxon>Eurotiales</taxon>
        <taxon>Aspergillaceae</taxon>
        <taxon>Aspergillus</taxon>
        <taxon>Aspergillus subgen. Circumdati</taxon>
    </lineage>
</organism>
<dbReference type="Proteomes" id="UP000249661">
    <property type="component" value="Unassembled WGS sequence"/>
</dbReference>
<evidence type="ECO:0000313" key="2">
    <source>
        <dbReference type="Proteomes" id="UP000249661"/>
    </source>
</evidence>
<name>A0ACD1HQ60_9EURO</name>
<proteinExistence type="predicted"/>
<dbReference type="EMBL" id="KZ824933">
    <property type="protein sequence ID" value="RAH75662.1"/>
    <property type="molecule type" value="Genomic_DNA"/>
</dbReference>
<evidence type="ECO:0000313" key="1">
    <source>
        <dbReference type="EMBL" id="RAH75662.1"/>
    </source>
</evidence>
<gene>
    <name evidence="1" type="ORF">BO66DRAFT_13840</name>
</gene>
<accession>A0ACD1HQ60</accession>
<protein>
    <submittedName>
        <fullName evidence="1">Uncharacterized protein</fullName>
    </submittedName>
</protein>
<sequence>MGTSWNGDCQGPKPGLGANSDITGTGVVLSYLITAGIVAAILVLYYLLVFDPDSDPFENSKQGHLQRAYLPNPVDKLIISQSIRALRSRYLPVGLDEAFLKVCFCQFAGSTHPVAYFVNSLKCILAFSDMQLLTGFSILITGASQLRGGLSTFNWNAVISLAWFSVMTNLICLTILRNYLHNHSGDRAWRIFFVGALCLFLVIGLGFTGNYNWINDRQIPLPPHSSDKDSMCDSHALSEGFPPAIDDAATCYLLAKPEATEGFLSMLLAVLLIIFSFISRSVRLSRSISVSWLGRLRIGLRLWVHAGLKYVHDWSDAAKSPRGLKSTLFYLPTLALILTAHLLVEGFTSMFAEVYDPFSETRFQ</sequence>